<reference evidence="1" key="1">
    <citation type="submission" date="2021-02" db="EMBL/GenBank/DDBJ databases">
        <authorList>
            <person name="Nowell W R."/>
        </authorList>
    </citation>
    <scope>NUCLEOTIDE SEQUENCE</scope>
</reference>
<dbReference type="EMBL" id="CAJOBC010018877">
    <property type="protein sequence ID" value="CAF4039335.1"/>
    <property type="molecule type" value="Genomic_DNA"/>
</dbReference>
<protein>
    <submittedName>
        <fullName evidence="1">Uncharacterized protein</fullName>
    </submittedName>
</protein>
<evidence type="ECO:0000313" key="2">
    <source>
        <dbReference type="EMBL" id="CAF4039335.1"/>
    </source>
</evidence>
<name>A0A815AQU3_9BILA</name>
<evidence type="ECO:0000313" key="3">
    <source>
        <dbReference type="Proteomes" id="UP000663829"/>
    </source>
</evidence>
<dbReference type="Proteomes" id="UP000681722">
    <property type="component" value="Unassembled WGS sequence"/>
</dbReference>
<keyword evidence="3" id="KW-1185">Reference proteome</keyword>
<evidence type="ECO:0000313" key="1">
    <source>
        <dbReference type="EMBL" id="CAF1261349.1"/>
    </source>
</evidence>
<dbReference type="SUPFAM" id="SSF56399">
    <property type="entry name" value="ADP-ribosylation"/>
    <property type="match status" value="1"/>
</dbReference>
<dbReference type="AlphaFoldDB" id="A0A815AQU3"/>
<dbReference type="EMBL" id="CAJNOQ010010798">
    <property type="protein sequence ID" value="CAF1261349.1"/>
    <property type="molecule type" value="Genomic_DNA"/>
</dbReference>
<dbReference type="Proteomes" id="UP000663829">
    <property type="component" value="Unassembled WGS sequence"/>
</dbReference>
<gene>
    <name evidence="1" type="ORF">GPM918_LOCUS26620</name>
    <name evidence="2" type="ORF">SRO942_LOCUS26810</name>
</gene>
<comment type="caution">
    <text evidence="1">The sequence shown here is derived from an EMBL/GenBank/DDBJ whole genome shotgun (WGS) entry which is preliminary data.</text>
</comment>
<accession>A0A815AQU3</accession>
<sequence>MVLEAIDEFDEMYDAEFIIWWYTREGFLYRRLNKALRQQNCDALIPMHFIIVDLYTALWIDCEKLKETEWTVQVYRGQLMSKEEISILKENTDYLLAVNSFLSASVDRDLVLIFSGSSSNCLDEDVQSVLLHSTHFPDSNASKLLILSNAITTPAANKKERMRVEQE</sequence>
<organism evidence="1 3">
    <name type="scientific">Didymodactylos carnosus</name>
    <dbReference type="NCBI Taxonomy" id="1234261"/>
    <lineage>
        <taxon>Eukaryota</taxon>
        <taxon>Metazoa</taxon>
        <taxon>Spiralia</taxon>
        <taxon>Gnathifera</taxon>
        <taxon>Rotifera</taxon>
        <taxon>Eurotatoria</taxon>
        <taxon>Bdelloidea</taxon>
        <taxon>Philodinida</taxon>
        <taxon>Philodinidae</taxon>
        <taxon>Didymodactylos</taxon>
    </lineage>
</organism>
<proteinExistence type="predicted"/>